<keyword evidence="7 12" id="KW-0378">Hydrolase</keyword>
<evidence type="ECO:0000259" key="14">
    <source>
        <dbReference type="Pfam" id="PF07819"/>
    </source>
</evidence>
<dbReference type="HOGENOM" id="CLU_006103_0_0_1"/>
<feature type="transmembrane region" description="Helical" evidence="12">
    <location>
        <begin position="895"/>
        <end position="920"/>
    </location>
</feature>
<feature type="region of interest" description="Disordered" evidence="13">
    <location>
        <begin position="1"/>
        <end position="86"/>
    </location>
</feature>
<evidence type="ECO:0000256" key="2">
    <source>
        <dbReference type="ARBA" id="ARBA00004477"/>
    </source>
</evidence>
<dbReference type="GeneID" id="9187215"/>
<keyword evidence="10 12" id="KW-1133">Transmembrane helix</keyword>
<feature type="transmembrane region" description="Helical" evidence="12">
    <location>
        <begin position="827"/>
        <end position="848"/>
    </location>
</feature>
<dbReference type="RefSeq" id="XP_002836032.1">
    <property type="nucleotide sequence ID" value="XM_002835986.1"/>
</dbReference>
<comment type="similarity">
    <text evidence="3 12">Belongs to the GPI inositol-deacylase family.</text>
</comment>
<dbReference type="SUPFAM" id="SSF53474">
    <property type="entry name" value="alpha/beta-Hydrolases"/>
    <property type="match status" value="1"/>
</dbReference>
<keyword evidence="5 12" id="KW-0813">Transport</keyword>
<evidence type="ECO:0000256" key="9">
    <source>
        <dbReference type="ARBA" id="ARBA00022927"/>
    </source>
</evidence>
<accession>D5G6P6</accession>
<dbReference type="GO" id="GO:0005789">
    <property type="term" value="C:endoplasmic reticulum membrane"/>
    <property type="evidence" value="ECO:0007669"/>
    <property type="project" value="UniProtKB-SubCell"/>
</dbReference>
<feature type="transmembrane region" description="Helical" evidence="12">
    <location>
        <begin position="940"/>
        <end position="966"/>
    </location>
</feature>
<feature type="transmembrane region" description="Helical" evidence="12">
    <location>
        <begin position="766"/>
        <end position="788"/>
    </location>
</feature>
<feature type="transmembrane region" description="Helical" evidence="12">
    <location>
        <begin position="96"/>
        <end position="118"/>
    </location>
</feature>
<feature type="transmembrane region" description="Helical" evidence="12">
    <location>
        <begin position="1009"/>
        <end position="1029"/>
    </location>
</feature>
<dbReference type="Gene3D" id="3.40.50.1820">
    <property type="entry name" value="alpha/beta hydrolase"/>
    <property type="match status" value="1"/>
</dbReference>
<dbReference type="GO" id="GO:0050185">
    <property type="term" value="F:phosphatidylinositol deacylase activity"/>
    <property type="evidence" value="ECO:0007669"/>
    <property type="project" value="TreeGrafter"/>
</dbReference>
<name>D5G6P6_TUBMM</name>
<dbReference type="InterPro" id="IPR056824">
    <property type="entry name" value="PGAP1_TMD"/>
</dbReference>
<organism evidence="16 17">
    <name type="scientific">Tuber melanosporum (strain Mel28)</name>
    <name type="common">Perigord black truffle</name>
    <dbReference type="NCBI Taxonomy" id="656061"/>
    <lineage>
        <taxon>Eukaryota</taxon>
        <taxon>Fungi</taxon>
        <taxon>Dikarya</taxon>
        <taxon>Ascomycota</taxon>
        <taxon>Pezizomycotina</taxon>
        <taxon>Pezizomycetes</taxon>
        <taxon>Pezizales</taxon>
        <taxon>Tuberaceae</taxon>
        <taxon>Tuber</taxon>
    </lineage>
</organism>
<evidence type="ECO:0000256" key="3">
    <source>
        <dbReference type="ARBA" id="ARBA00006931"/>
    </source>
</evidence>
<dbReference type="OMA" id="WVRNLAV"/>
<feature type="domain" description="GPI inositol-deacylase transmembrane" evidence="15">
    <location>
        <begin position="730"/>
        <end position="1051"/>
    </location>
</feature>
<evidence type="ECO:0000256" key="5">
    <source>
        <dbReference type="ARBA" id="ARBA00022448"/>
    </source>
</evidence>
<dbReference type="GO" id="GO:0015031">
    <property type="term" value="P:protein transport"/>
    <property type="evidence" value="ECO:0007669"/>
    <property type="project" value="UniProtKB-KW"/>
</dbReference>
<evidence type="ECO:0000256" key="13">
    <source>
        <dbReference type="SAM" id="MobiDB-lite"/>
    </source>
</evidence>
<protein>
    <recommendedName>
        <fullName evidence="4 12">GPI inositol-deacylase</fullName>
        <ecNumber evidence="12">3.1.-.-</ecNumber>
    </recommendedName>
</protein>
<sequence>MRSRRSSQDSKASITIRESEDSESSSVDGHGEGQLAAANESRSPGGEKEEVDGPSTEGLWNPPQDREPFDATTPPTLSKEKMEDTRNFRRPRLRSAWLCPLSTLGVTLLSALVLWTTIQSFRERQCDIKGCLIPQMSPVYIREKDFDTEHTRFASKYNLYLYREHNVDVEYPPKGVPVLFIPGNAGSYKQVRPIAAEAARYFKNAAAKDESLLGAGQRGLDFFTVDFNEDITAFHGQTMLDQAEYLNEAVSYILSLYHDSRKSTMDSDLPDPSSVILFGHSMGGIVARTMLIMPNYQSNSINTIITMSAPHARPPAPFDKQIVETYDDINSYWRKSFSAKWANNNPLWHVTLVSIAGGGLDTIVPSDYASISSLVPDTHGFTVFTSSIPNVWVGVDHLAILWCDQLMKVVARAMLDIVDVKRPGQTKARAERMRIFKKWYLTGMEPIAEKTLPHKDPTTLLTLDNSHSIVNLGQKLKLDGARDGNLEVLYCSVFPLQAGQTAALFSMNMDLSGDSSGSTRLACKNAAEDVIELPASVRTSKQPFERAQAFSYLQYDLEDIAEHQFVAVVDKASRVAQGWVIAEFVEKKDSYIRSNASLRGLLMDGVHATLPAERPFVTEIHIPVMHSSLLTYKMRVGVQSCGEDGQLFTPLLRQYLVDPYESKFFVNVHSADINLHGSAPFIPPALRPSSQRGLSLQLWLDPTCNSTVEIEVRFDFLGSLGRLAMRYRTVFAAFPLLVVALVLRIQFREYDNKGRFMSFGEGLDRLIPRTLPYVLVALSALAISLSFAKAKQDNPVPSPLSKSVTEQSATAIEFAKNDLLVGLQDPFFWFLAPLFALIAVGVCVVLNYGAMLSLHSLTTLYTLFSKWPTWVNIERRSITPAFSTSSPKRRIMTTLMLLFFVATLIPYQFAYMVACIVQIATCVRALKFARENRSGTYWDFYHYAHSILIVMLWILPINLPVLAVWIHNLTVHWLTPFSSHHNLLSIMPFILLVETLTTGNMIPRIRNRLCLVTDLLFLGLAAYAALYGVTYAYRLHHLVNFIAGWFVIVHFSTAPPTISGIIDLFNDDGDDDGSKKRHQ</sequence>
<dbReference type="PANTHER" id="PTHR15495">
    <property type="entry name" value="NEGATIVE REGULATOR OF VESICLE FORMATION-RELATED"/>
    <property type="match status" value="1"/>
</dbReference>
<evidence type="ECO:0000256" key="12">
    <source>
        <dbReference type="RuleBase" id="RU365011"/>
    </source>
</evidence>
<keyword evidence="11 12" id="KW-0472">Membrane</keyword>
<dbReference type="Pfam" id="PF25140">
    <property type="entry name" value="PGAP1_TMD"/>
    <property type="match status" value="1"/>
</dbReference>
<dbReference type="EC" id="3.1.-.-" evidence="12"/>
<dbReference type="PANTHER" id="PTHR15495:SF7">
    <property type="entry name" value="GPI INOSITOL-DEACYLASE"/>
    <property type="match status" value="1"/>
</dbReference>
<comment type="subcellular location">
    <subcellularLocation>
        <location evidence="2">Endoplasmic reticulum membrane</location>
        <topology evidence="2">Multi-pass membrane protein</topology>
    </subcellularLocation>
</comment>
<dbReference type="FunCoup" id="D5G6P6">
    <property type="interactions" value="45"/>
</dbReference>
<evidence type="ECO:0000259" key="15">
    <source>
        <dbReference type="Pfam" id="PF25140"/>
    </source>
</evidence>
<feature type="transmembrane region" description="Helical" evidence="12">
    <location>
        <begin position="727"/>
        <end position="745"/>
    </location>
</feature>
<evidence type="ECO:0000256" key="1">
    <source>
        <dbReference type="ARBA" id="ARBA00003496"/>
    </source>
</evidence>
<dbReference type="EMBL" id="FN430012">
    <property type="protein sequence ID" value="CAZ80189.1"/>
    <property type="molecule type" value="Genomic_DNA"/>
</dbReference>
<evidence type="ECO:0000256" key="11">
    <source>
        <dbReference type="ARBA" id="ARBA00023136"/>
    </source>
</evidence>
<evidence type="ECO:0000313" key="17">
    <source>
        <dbReference type="Proteomes" id="UP000006911"/>
    </source>
</evidence>
<keyword evidence="8 12" id="KW-0256">Endoplasmic reticulum</keyword>
<dbReference type="InterPro" id="IPR029058">
    <property type="entry name" value="AB_hydrolase_fold"/>
</dbReference>
<dbReference type="InParanoid" id="D5G6P6"/>
<dbReference type="Pfam" id="PF25141">
    <property type="entry name" value="PGAP1_2nd"/>
    <property type="match status" value="1"/>
</dbReference>
<keyword evidence="6 12" id="KW-0812">Transmembrane</keyword>
<keyword evidence="9 12" id="KW-0653">Protein transport</keyword>
<comment type="function">
    <text evidence="1 12">Involved in inositol deacylation of GPI-anchored proteins which plays important roles in the quality control and ER-associated degradation of GPI-anchored proteins.</text>
</comment>
<feature type="domain" description="GPI inositol-deacylase PGAP1-like alpha/beta" evidence="14">
    <location>
        <begin position="174"/>
        <end position="416"/>
    </location>
</feature>
<gene>
    <name evidence="16" type="ORF">GSTUM_00002156001</name>
</gene>
<dbReference type="STRING" id="656061.D5G6P6"/>
<dbReference type="Pfam" id="PF07819">
    <property type="entry name" value="PGAP1"/>
    <property type="match status" value="1"/>
</dbReference>
<evidence type="ECO:0000313" key="16">
    <source>
        <dbReference type="EMBL" id="CAZ80189.1"/>
    </source>
</evidence>
<evidence type="ECO:0000256" key="8">
    <source>
        <dbReference type="ARBA" id="ARBA00022824"/>
    </source>
</evidence>
<dbReference type="InterPro" id="IPR012908">
    <property type="entry name" value="PGAP1-ab_dom-like"/>
</dbReference>
<evidence type="ECO:0000256" key="4">
    <source>
        <dbReference type="ARBA" id="ARBA00015856"/>
    </source>
</evidence>
<keyword evidence="17" id="KW-1185">Reference proteome</keyword>
<dbReference type="KEGG" id="tml:GSTUM_00002156001"/>
<dbReference type="GO" id="GO:0006888">
    <property type="term" value="P:endoplasmic reticulum to Golgi vesicle-mediated transport"/>
    <property type="evidence" value="ECO:0007669"/>
    <property type="project" value="TreeGrafter"/>
</dbReference>
<dbReference type="AlphaFoldDB" id="D5G6P6"/>
<evidence type="ECO:0000256" key="10">
    <source>
        <dbReference type="ARBA" id="ARBA00022989"/>
    </source>
</evidence>
<evidence type="ECO:0000256" key="6">
    <source>
        <dbReference type="ARBA" id="ARBA00022692"/>
    </source>
</evidence>
<dbReference type="FunFam" id="3.40.50.1820:FF:000056">
    <property type="entry name" value="GPI inositol-deacylase"/>
    <property type="match status" value="1"/>
</dbReference>
<dbReference type="Proteomes" id="UP000006911">
    <property type="component" value="Unassembled WGS sequence"/>
</dbReference>
<evidence type="ECO:0000256" key="7">
    <source>
        <dbReference type="ARBA" id="ARBA00022801"/>
    </source>
</evidence>
<dbReference type="GO" id="GO:0006505">
    <property type="term" value="P:GPI anchor metabolic process"/>
    <property type="evidence" value="ECO:0007669"/>
    <property type="project" value="TreeGrafter"/>
</dbReference>
<reference evidence="16 17" key="1">
    <citation type="journal article" date="2010" name="Nature">
        <title>Perigord black truffle genome uncovers evolutionary origins and mechanisms of symbiosis.</title>
        <authorList>
            <person name="Martin F."/>
            <person name="Kohler A."/>
            <person name="Murat C."/>
            <person name="Balestrini R."/>
            <person name="Coutinho P.M."/>
            <person name="Jaillon O."/>
            <person name="Montanini B."/>
            <person name="Morin E."/>
            <person name="Noel B."/>
            <person name="Percudani R."/>
            <person name="Porcel B."/>
            <person name="Rubini A."/>
            <person name="Amicucci A."/>
            <person name="Amselem J."/>
            <person name="Anthouard V."/>
            <person name="Arcioni S."/>
            <person name="Artiguenave F."/>
            <person name="Aury J.M."/>
            <person name="Ballario P."/>
            <person name="Bolchi A."/>
            <person name="Brenna A."/>
            <person name="Brun A."/>
            <person name="Buee M."/>
            <person name="Cantarel B."/>
            <person name="Chevalier G."/>
            <person name="Couloux A."/>
            <person name="Da Silva C."/>
            <person name="Denoeud F."/>
            <person name="Duplessis S."/>
            <person name="Ghignone S."/>
            <person name="Hilselberger B."/>
            <person name="Iotti M."/>
            <person name="Marcais B."/>
            <person name="Mello A."/>
            <person name="Miranda M."/>
            <person name="Pacioni G."/>
            <person name="Quesneville H."/>
            <person name="Riccioni C."/>
            <person name="Ruotolo R."/>
            <person name="Splivallo R."/>
            <person name="Stocchi V."/>
            <person name="Tisserant E."/>
            <person name="Viscomi A.R."/>
            <person name="Zambonelli A."/>
            <person name="Zampieri E."/>
            <person name="Henrissat B."/>
            <person name="Lebrun M.H."/>
            <person name="Paolocci F."/>
            <person name="Bonfante P."/>
            <person name="Ottonello S."/>
            <person name="Wincker P."/>
        </authorList>
    </citation>
    <scope>NUCLEOTIDE SEQUENCE [LARGE SCALE GENOMIC DNA]</scope>
    <source>
        <strain evidence="16 17">Mel28</strain>
    </source>
</reference>
<dbReference type="eggNOG" id="KOG3724">
    <property type="taxonomic scope" value="Eukaryota"/>
</dbReference>
<proteinExistence type="inferred from homology"/>
<dbReference type="InterPro" id="IPR039529">
    <property type="entry name" value="PGAP1/BST1"/>
</dbReference>
<feature type="transmembrane region" description="Helical" evidence="12">
    <location>
        <begin position="1035"/>
        <end position="1054"/>
    </location>
</feature>